<feature type="compositionally biased region" description="Gly residues" evidence="2">
    <location>
        <begin position="386"/>
        <end position="405"/>
    </location>
</feature>
<evidence type="ECO:0000256" key="1">
    <source>
        <dbReference type="PROSITE-ProRule" id="PRU00409"/>
    </source>
</evidence>
<evidence type="ECO:0000259" key="3">
    <source>
        <dbReference type="PROSITE" id="PS50975"/>
    </source>
</evidence>
<dbReference type="SUPFAM" id="SSF56059">
    <property type="entry name" value="Glutathione synthetase ATP-binding domain-like"/>
    <property type="match status" value="1"/>
</dbReference>
<gene>
    <name evidence="4" type="ORF">caldi_15580</name>
</gene>
<evidence type="ECO:0000256" key="2">
    <source>
        <dbReference type="SAM" id="MobiDB-lite"/>
    </source>
</evidence>
<feature type="region of interest" description="Disordered" evidence="2">
    <location>
        <begin position="376"/>
        <end position="405"/>
    </location>
</feature>
<dbReference type="Proteomes" id="UP001163687">
    <property type="component" value="Chromosome"/>
</dbReference>
<accession>A0AA35G8I3</accession>
<dbReference type="InterPro" id="IPR011761">
    <property type="entry name" value="ATP-grasp"/>
</dbReference>
<dbReference type="GO" id="GO:0046872">
    <property type="term" value="F:metal ion binding"/>
    <property type="evidence" value="ECO:0007669"/>
    <property type="project" value="InterPro"/>
</dbReference>
<dbReference type="InterPro" id="IPR003806">
    <property type="entry name" value="ATP-grasp_PylC-type"/>
</dbReference>
<dbReference type="GO" id="GO:0005524">
    <property type="term" value="F:ATP binding"/>
    <property type="evidence" value="ECO:0007669"/>
    <property type="project" value="UniProtKB-UniRule"/>
</dbReference>
<keyword evidence="5" id="KW-1185">Reference proteome</keyword>
<reference evidence="4" key="1">
    <citation type="submission" date="2022-03" db="EMBL/GenBank/DDBJ databases">
        <title>Complete genome sequence of Caldinitratiruptor microaerophilus.</title>
        <authorList>
            <person name="Mukaiyama R."/>
            <person name="Nishiyama T."/>
            <person name="Ueda K."/>
        </authorList>
    </citation>
    <scope>NUCLEOTIDE SEQUENCE</scope>
    <source>
        <strain evidence="4">JCM 16183</strain>
    </source>
</reference>
<keyword evidence="1" id="KW-0547">Nucleotide-binding</keyword>
<sequence length="405" mass="41894">MKVLVVGASVRALAQSVRAAGHEPVAVDYFGDRDLRETCEAYALGPDLGLPTRHAAFAVAAARLRARGVAWDAVAYTGSLENAPHVVGRLARTGALLGNPPAALRAVRNWPALASGLAGEGFRVPRSLPAGDRVPLRGRWLLKPLRGAGGAGIRFAEPGEAVPRGRIAQEYVPGTPASALYLAGGGDAVLLAVTEQLAGREALGAPGFAYAGNILLPRVSPSVEGELTRLVRWLARSSGLAGIGGVDLVLTADGPVPIEVNPRYTAAVELLEQATGQSLFPAHLAALEGRLPASRPRWEGYFGKAVVYATEDGVWRLDGDWAAAGLRDVPSGGAPVRRGHPVCTVLAAAGDRETCLTDLVRRVQAVRGELIAPRALARSGPHLSPGRGGQPGQGHGRVPGGDGDG</sequence>
<dbReference type="AlphaFoldDB" id="A0AA35G8I3"/>
<dbReference type="Pfam" id="PF02655">
    <property type="entry name" value="ATP-grasp_3"/>
    <property type="match status" value="1"/>
</dbReference>
<evidence type="ECO:0000313" key="4">
    <source>
        <dbReference type="EMBL" id="BDG60468.1"/>
    </source>
</evidence>
<dbReference type="PROSITE" id="PS50975">
    <property type="entry name" value="ATP_GRASP"/>
    <property type="match status" value="1"/>
</dbReference>
<dbReference type="RefSeq" id="WP_264844490.1">
    <property type="nucleotide sequence ID" value="NZ_AP025628.1"/>
</dbReference>
<evidence type="ECO:0000313" key="5">
    <source>
        <dbReference type="Proteomes" id="UP001163687"/>
    </source>
</evidence>
<dbReference type="KEGG" id="cmic:caldi_15580"/>
<keyword evidence="1" id="KW-0067">ATP-binding</keyword>
<dbReference type="InterPro" id="IPR016677">
    <property type="entry name" value="UCP016817_carboligase"/>
</dbReference>
<feature type="domain" description="ATP-grasp" evidence="3">
    <location>
        <begin position="61"/>
        <end position="288"/>
    </location>
</feature>
<proteinExistence type="predicted"/>
<name>A0AA35G8I3_9FIRM</name>
<dbReference type="Gene3D" id="3.30.470.20">
    <property type="entry name" value="ATP-grasp fold, B domain"/>
    <property type="match status" value="1"/>
</dbReference>
<dbReference type="EMBL" id="AP025628">
    <property type="protein sequence ID" value="BDG60468.1"/>
    <property type="molecule type" value="Genomic_DNA"/>
</dbReference>
<dbReference type="PIRSF" id="PIRSF016817">
    <property type="entry name" value="UCP016817_carboligase"/>
    <property type="match status" value="1"/>
</dbReference>
<organism evidence="4 5">
    <name type="scientific">Caldinitratiruptor microaerophilus</name>
    <dbReference type="NCBI Taxonomy" id="671077"/>
    <lineage>
        <taxon>Bacteria</taxon>
        <taxon>Bacillati</taxon>
        <taxon>Bacillota</taxon>
        <taxon>Clostridia</taxon>
        <taxon>Eubacteriales</taxon>
        <taxon>Symbiobacteriaceae</taxon>
        <taxon>Caldinitratiruptor</taxon>
    </lineage>
</organism>
<protein>
    <submittedName>
        <fullName evidence="4">ATP-dependent carboligase</fullName>
    </submittedName>
</protein>